<evidence type="ECO:0000256" key="2">
    <source>
        <dbReference type="ARBA" id="ARBA00022617"/>
    </source>
</evidence>
<evidence type="ECO:0000256" key="5">
    <source>
        <dbReference type="PIRSR" id="PIRSR602401-1"/>
    </source>
</evidence>
<keyword evidence="6" id="KW-1133">Transmembrane helix</keyword>
<dbReference type="PANTHER" id="PTHR24305">
    <property type="entry name" value="CYTOCHROME P450"/>
    <property type="match status" value="1"/>
</dbReference>
<comment type="cofactor">
    <cofactor evidence="5">
        <name>heme</name>
        <dbReference type="ChEBI" id="CHEBI:30413"/>
    </cofactor>
</comment>
<keyword evidence="4 5" id="KW-0408">Iron</keyword>
<evidence type="ECO:0000256" key="4">
    <source>
        <dbReference type="ARBA" id="ARBA00023004"/>
    </source>
</evidence>
<proteinExistence type="predicted"/>
<feature type="binding site" description="axial binding residue" evidence="5">
    <location>
        <position position="443"/>
    </location>
    <ligand>
        <name>heme</name>
        <dbReference type="ChEBI" id="CHEBI:30413"/>
    </ligand>
    <ligandPart>
        <name>Fe</name>
        <dbReference type="ChEBI" id="CHEBI:18248"/>
    </ligandPart>
</feature>
<dbReference type="InterPro" id="IPR036396">
    <property type="entry name" value="Cyt_P450_sf"/>
</dbReference>
<dbReference type="GO" id="GO:0016705">
    <property type="term" value="F:oxidoreductase activity, acting on paired donors, with incorporation or reduction of molecular oxygen"/>
    <property type="evidence" value="ECO:0007669"/>
    <property type="project" value="InterPro"/>
</dbReference>
<keyword evidence="6" id="KW-0812">Transmembrane</keyword>
<dbReference type="GO" id="GO:0020037">
    <property type="term" value="F:heme binding"/>
    <property type="evidence" value="ECO:0007669"/>
    <property type="project" value="InterPro"/>
</dbReference>
<dbReference type="PRINTS" id="PR00385">
    <property type="entry name" value="P450"/>
</dbReference>
<keyword evidence="2 5" id="KW-0349">Heme</keyword>
<dbReference type="Gene3D" id="1.10.630.10">
    <property type="entry name" value="Cytochrome P450"/>
    <property type="match status" value="1"/>
</dbReference>
<protein>
    <submittedName>
        <fullName evidence="7">Cytochrome P450</fullName>
    </submittedName>
</protein>
<keyword evidence="6" id="KW-0472">Membrane</keyword>
<feature type="transmembrane region" description="Helical" evidence="6">
    <location>
        <begin position="12"/>
        <end position="31"/>
    </location>
</feature>
<evidence type="ECO:0000313" key="8">
    <source>
        <dbReference type="Proteomes" id="UP000813444"/>
    </source>
</evidence>
<comment type="caution">
    <text evidence="7">The sequence shown here is derived from an EMBL/GenBank/DDBJ whole genome shotgun (WGS) entry which is preliminary data.</text>
</comment>
<dbReference type="InterPro" id="IPR050121">
    <property type="entry name" value="Cytochrome_P450_monoxygenase"/>
</dbReference>
<dbReference type="GO" id="GO:0005506">
    <property type="term" value="F:iron ion binding"/>
    <property type="evidence" value="ECO:0007669"/>
    <property type="project" value="InterPro"/>
</dbReference>
<evidence type="ECO:0000313" key="7">
    <source>
        <dbReference type="EMBL" id="KAH7308442.1"/>
    </source>
</evidence>
<evidence type="ECO:0000256" key="3">
    <source>
        <dbReference type="ARBA" id="ARBA00022723"/>
    </source>
</evidence>
<dbReference type="InterPro" id="IPR002401">
    <property type="entry name" value="Cyt_P450_E_grp-I"/>
</dbReference>
<dbReference type="Pfam" id="PF00067">
    <property type="entry name" value="p450"/>
    <property type="match status" value="1"/>
</dbReference>
<reference evidence="7" key="1">
    <citation type="journal article" date="2021" name="Nat. Commun.">
        <title>Genetic determinants of endophytism in the Arabidopsis root mycobiome.</title>
        <authorList>
            <person name="Mesny F."/>
            <person name="Miyauchi S."/>
            <person name="Thiergart T."/>
            <person name="Pickel B."/>
            <person name="Atanasova L."/>
            <person name="Karlsson M."/>
            <person name="Huettel B."/>
            <person name="Barry K.W."/>
            <person name="Haridas S."/>
            <person name="Chen C."/>
            <person name="Bauer D."/>
            <person name="Andreopoulos W."/>
            <person name="Pangilinan J."/>
            <person name="LaButti K."/>
            <person name="Riley R."/>
            <person name="Lipzen A."/>
            <person name="Clum A."/>
            <person name="Drula E."/>
            <person name="Henrissat B."/>
            <person name="Kohler A."/>
            <person name="Grigoriev I.V."/>
            <person name="Martin F.M."/>
            <person name="Hacquard S."/>
        </authorList>
    </citation>
    <scope>NUCLEOTIDE SEQUENCE</scope>
    <source>
        <strain evidence="7">MPI-CAGE-CH-0235</strain>
    </source>
</reference>
<keyword evidence="8" id="KW-1185">Reference proteome</keyword>
<feature type="transmembrane region" description="Helical" evidence="6">
    <location>
        <begin position="285"/>
        <end position="307"/>
    </location>
</feature>
<name>A0A8K0SHN4_9HYPO</name>
<dbReference type="AlphaFoldDB" id="A0A8K0SHN4"/>
<dbReference type="EMBL" id="JAGPNK010000015">
    <property type="protein sequence ID" value="KAH7308442.1"/>
    <property type="molecule type" value="Genomic_DNA"/>
</dbReference>
<keyword evidence="3 5" id="KW-0479">Metal-binding</keyword>
<dbReference type="GO" id="GO:0004497">
    <property type="term" value="F:monooxygenase activity"/>
    <property type="evidence" value="ECO:0007669"/>
    <property type="project" value="InterPro"/>
</dbReference>
<dbReference type="Proteomes" id="UP000813444">
    <property type="component" value="Unassembled WGS sequence"/>
</dbReference>
<dbReference type="OrthoDB" id="1470350at2759"/>
<gene>
    <name evidence="7" type="ORF">B0I35DRAFT_96638</name>
</gene>
<comment type="pathway">
    <text evidence="1">Mycotoxin biosynthesis.</text>
</comment>
<dbReference type="SUPFAM" id="SSF48264">
    <property type="entry name" value="Cytochrome P450"/>
    <property type="match status" value="1"/>
</dbReference>
<organism evidence="7 8">
    <name type="scientific">Stachybotrys elegans</name>
    <dbReference type="NCBI Taxonomy" id="80388"/>
    <lineage>
        <taxon>Eukaryota</taxon>
        <taxon>Fungi</taxon>
        <taxon>Dikarya</taxon>
        <taxon>Ascomycota</taxon>
        <taxon>Pezizomycotina</taxon>
        <taxon>Sordariomycetes</taxon>
        <taxon>Hypocreomycetidae</taxon>
        <taxon>Hypocreales</taxon>
        <taxon>Stachybotryaceae</taxon>
        <taxon>Stachybotrys</taxon>
    </lineage>
</organism>
<dbReference type="InterPro" id="IPR001128">
    <property type="entry name" value="Cyt_P450"/>
</dbReference>
<sequence>MELPYLPEVAAYAAGIILPLCLVFASLRLLFHPLRNYPGPLIAKFTDAYAGYYAYKRSIHLATFQDFQKYGPVVRQGPNRLVFNTLKAVHDIYTNPRVTKGDAYRGSVTSKFSTIINAIDKSDHRRKRKLIGPALTERSMRTFEPVLHEQVDVFLRTLLEASQKHSVVNVSQSFRRLGYDIIGHLAFGYPLKTQTEEANRFVQHIIDLTSWRTYLLMNFPLLSRLELLLVLPCLRESLRFRGLVMDMIRIRSEKPADAHHDLYSMVADHIGKENGFQPAEFGSEAVFFILAGGTTTAATMSAMLFYLTQNPVVHKKLTEEIRNTFESGRDIHAGPKLSSCRYLRACIDETLRMSPPGLGISWRQQLAEDDGPFIVDGHVIPRGTQVGVSVYSILHNEEFFPDPFTFKPERWLREDNELDTVSKEVRDTMQRAFIPFMVGDRSCAGKALAYMEIGVTMARCSWYFDFEPASTGQPEFRGSTSRPGEYPVGDIFIASHEGPNLVFKTRGDRWKELEQDSQ</sequence>
<evidence type="ECO:0000256" key="1">
    <source>
        <dbReference type="ARBA" id="ARBA00004685"/>
    </source>
</evidence>
<dbReference type="PRINTS" id="PR00463">
    <property type="entry name" value="EP450I"/>
</dbReference>
<accession>A0A8K0SHN4</accession>
<dbReference type="PANTHER" id="PTHR24305:SF226">
    <property type="entry name" value="CYTOCHROME P450 MONOOXYGENASE"/>
    <property type="match status" value="1"/>
</dbReference>
<evidence type="ECO:0000256" key="6">
    <source>
        <dbReference type="SAM" id="Phobius"/>
    </source>
</evidence>